<evidence type="ECO:0000256" key="1">
    <source>
        <dbReference type="PROSITE-ProRule" id="PRU00042"/>
    </source>
</evidence>
<reference evidence="4" key="2">
    <citation type="submission" date="2015-01" db="EMBL/GenBank/DDBJ databases">
        <title>Evolutionary Origins and Diversification of the Mycorrhizal Mutualists.</title>
        <authorList>
            <consortium name="DOE Joint Genome Institute"/>
            <consortium name="Mycorrhizal Genomics Consortium"/>
            <person name="Kohler A."/>
            <person name="Kuo A."/>
            <person name="Nagy L.G."/>
            <person name="Floudas D."/>
            <person name="Copeland A."/>
            <person name="Barry K.W."/>
            <person name="Cichocki N."/>
            <person name="Veneault-Fourrey C."/>
            <person name="LaButti K."/>
            <person name="Lindquist E.A."/>
            <person name="Lipzen A."/>
            <person name="Lundell T."/>
            <person name="Morin E."/>
            <person name="Murat C."/>
            <person name="Riley R."/>
            <person name="Ohm R."/>
            <person name="Sun H."/>
            <person name="Tunlid A."/>
            <person name="Henrissat B."/>
            <person name="Grigoriev I.V."/>
            <person name="Hibbett D.S."/>
            <person name="Martin F."/>
        </authorList>
    </citation>
    <scope>NUCLEOTIDE SEQUENCE [LARGE SCALE GENOMIC DNA]</scope>
    <source>
        <strain evidence="4">Marx 270</strain>
    </source>
</reference>
<dbReference type="AlphaFoldDB" id="A0A0C3P9V5"/>
<dbReference type="Proteomes" id="UP000054217">
    <property type="component" value="Unassembled WGS sequence"/>
</dbReference>
<evidence type="ECO:0000313" key="4">
    <source>
        <dbReference type="Proteomes" id="UP000054217"/>
    </source>
</evidence>
<gene>
    <name evidence="3" type="ORF">M404DRAFT_995525</name>
</gene>
<evidence type="ECO:0000313" key="3">
    <source>
        <dbReference type="EMBL" id="KIO10335.1"/>
    </source>
</evidence>
<dbReference type="OrthoDB" id="2649786at2759"/>
<reference evidence="3 4" key="1">
    <citation type="submission" date="2014-04" db="EMBL/GenBank/DDBJ databases">
        <authorList>
            <consortium name="DOE Joint Genome Institute"/>
            <person name="Kuo A."/>
            <person name="Kohler A."/>
            <person name="Costa M.D."/>
            <person name="Nagy L.G."/>
            <person name="Floudas D."/>
            <person name="Copeland A."/>
            <person name="Barry K.W."/>
            <person name="Cichocki N."/>
            <person name="Veneault-Fourrey C."/>
            <person name="LaButti K."/>
            <person name="Lindquist E.A."/>
            <person name="Lipzen A."/>
            <person name="Lundell T."/>
            <person name="Morin E."/>
            <person name="Murat C."/>
            <person name="Sun H."/>
            <person name="Tunlid A."/>
            <person name="Henrissat B."/>
            <person name="Grigoriev I.V."/>
            <person name="Hibbett D.S."/>
            <person name="Martin F."/>
            <person name="Nordberg H.P."/>
            <person name="Cantor M.N."/>
            <person name="Hua S.X."/>
        </authorList>
    </citation>
    <scope>NUCLEOTIDE SEQUENCE [LARGE SCALE GENOMIC DNA]</scope>
    <source>
        <strain evidence="3 4">Marx 270</strain>
    </source>
</reference>
<organism evidence="3 4">
    <name type="scientific">Pisolithus tinctorius Marx 270</name>
    <dbReference type="NCBI Taxonomy" id="870435"/>
    <lineage>
        <taxon>Eukaryota</taxon>
        <taxon>Fungi</taxon>
        <taxon>Dikarya</taxon>
        <taxon>Basidiomycota</taxon>
        <taxon>Agaricomycotina</taxon>
        <taxon>Agaricomycetes</taxon>
        <taxon>Agaricomycetidae</taxon>
        <taxon>Boletales</taxon>
        <taxon>Sclerodermatineae</taxon>
        <taxon>Pisolithaceae</taxon>
        <taxon>Pisolithus</taxon>
    </lineage>
</organism>
<evidence type="ECO:0000259" key="2">
    <source>
        <dbReference type="PROSITE" id="PS50157"/>
    </source>
</evidence>
<keyword evidence="1" id="KW-0479">Metal-binding</keyword>
<dbReference type="InterPro" id="IPR036236">
    <property type="entry name" value="Znf_C2H2_sf"/>
</dbReference>
<sequence>MNSCQSPSAGITPRHADSPPCNRKLVCKWFPGEHNRVCNQQFESQRDLICHLNHVHGVNGTAKREIRCQWLLNADSSLTCSRVVRRAGFSRHVDVHVEATFMCSYPGCKKSYSRQDVLQKHIIKHHTQSNSLP</sequence>
<keyword evidence="1" id="KW-0863">Zinc-finger</keyword>
<dbReference type="InterPro" id="IPR013087">
    <property type="entry name" value="Znf_C2H2_type"/>
</dbReference>
<dbReference type="SMART" id="SM00355">
    <property type="entry name" value="ZnF_C2H2"/>
    <property type="match status" value="2"/>
</dbReference>
<dbReference type="InParanoid" id="A0A0C3P9V5"/>
<dbReference type="EMBL" id="KN831952">
    <property type="protein sequence ID" value="KIO10335.1"/>
    <property type="molecule type" value="Genomic_DNA"/>
</dbReference>
<name>A0A0C3P9V5_PISTI</name>
<protein>
    <recommendedName>
        <fullName evidence="2">C2H2-type domain-containing protein</fullName>
    </recommendedName>
</protein>
<accession>A0A0C3P9V5</accession>
<dbReference type="PROSITE" id="PS00028">
    <property type="entry name" value="ZINC_FINGER_C2H2_1"/>
    <property type="match status" value="1"/>
</dbReference>
<feature type="domain" description="C2H2-type" evidence="2">
    <location>
        <begin position="101"/>
        <end position="131"/>
    </location>
</feature>
<dbReference type="SUPFAM" id="SSF57667">
    <property type="entry name" value="beta-beta-alpha zinc fingers"/>
    <property type="match status" value="1"/>
</dbReference>
<dbReference type="PROSITE" id="PS50157">
    <property type="entry name" value="ZINC_FINGER_C2H2_2"/>
    <property type="match status" value="1"/>
</dbReference>
<dbReference type="HOGENOM" id="CLU_1907555_0_0_1"/>
<dbReference type="STRING" id="870435.A0A0C3P9V5"/>
<dbReference type="Gene3D" id="3.30.160.60">
    <property type="entry name" value="Classic Zinc Finger"/>
    <property type="match status" value="1"/>
</dbReference>
<proteinExistence type="predicted"/>
<dbReference type="GO" id="GO:0008270">
    <property type="term" value="F:zinc ion binding"/>
    <property type="evidence" value="ECO:0007669"/>
    <property type="project" value="UniProtKB-KW"/>
</dbReference>
<keyword evidence="4" id="KW-1185">Reference proteome</keyword>
<keyword evidence="1" id="KW-0862">Zinc</keyword>